<evidence type="ECO:0000259" key="6">
    <source>
        <dbReference type="PROSITE" id="PS50237"/>
    </source>
</evidence>
<feature type="domain" description="HECT" evidence="6">
    <location>
        <begin position="1"/>
        <end position="165"/>
    </location>
</feature>
<proteinExistence type="predicted"/>
<dbReference type="FunFam" id="3.30.2410.10:FF:000003">
    <property type="entry name" value="probable E3 ubiquitin-protein ligase HERC4 isoform X1"/>
    <property type="match status" value="1"/>
</dbReference>
<dbReference type="GO" id="GO:0000209">
    <property type="term" value="P:protein polyubiquitination"/>
    <property type="evidence" value="ECO:0007669"/>
    <property type="project" value="InterPro"/>
</dbReference>
<evidence type="ECO:0000256" key="4">
    <source>
        <dbReference type="ARBA" id="ARBA00022786"/>
    </source>
</evidence>
<dbReference type="PANTHER" id="PTHR45700:SF8">
    <property type="entry name" value="HECT-TYPE E3 UBIQUITIN TRANSFERASE"/>
    <property type="match status" value="1"/>
</dbReference>
<dbReference type="PROSITE" id="PS50237">
    <property type="entry name" value="HECT"/>
    <property type="match status" value="1"/>
</dbReference>
<dbReference type="EC" id="2.3.2.26" evidence="2"/>
<dbReference type="SMART" id="SM00119">
    <property type="entry name" value="HECTc"/>
    <property type="match status" value="1"/>
</dbReference>
<evidence type="ECO:0000256" key="3">
    <source>
        <dbReference type="ARBA" id="ARBA00022679"/>
    </source>
</evidence>
<dbReference type="EnsemblMetazoa" id="XM_003391851.3">
    <property type="protein sequence ID" value="XP_003391899.1"/>
    <property type="gene ID" value="LOC100634341"/>
</dbReference>
<dbReference type="Gene3D" id="3.30.2410.10">
    <property type="entry name" value="Hect, E3 ligase catalytic domain"/>
    <property type="match status" value="1"/>
</dbReference>
<sequence>FQEYVDLYTDWLLNKSIAKQFDAFKKGFDLVMKDKHLADLFTAEEVEMLVCGSKEWDFNSLEENTRYDGFSKSHSVIINFWEVFYEFNEDEKKQLLAFVTGSDRVPVGGLSNLKLVIVKNGPDSDRLPTAHTCFNALLLCEYSSKEKLKERLLTAIRNGKGFGML</sequence>
<organism evidence="7 8">
    <name type="scientific">Amphimedon queenslandica</name>
    <name type="common">Sponge</name>
    <dbReference type="NCBI Taxonomy" id="400682"/>
    <lineage>
        <taxon>Eukaryota</taxon>
        <taxon>Metazoa</taxon>
        <taxon>Porifera</taxon>
        <taxon>Demospongiae</taxon>
        <taxon>Heteroscleromorpha</taxon>
        <taxon>Haplosclerida</taxon>
        <taxon>Niphatidae</taxon>
        <taxon>Amphimedon</taxon>
    </lineage>
</organism>
<evidence type="ECO:0000313" key="8">
    <source>
        <dbReference type="Proteomes" id="UP000007879"/>
    </source>
</evidence>
<dbReference type="AlphaFoldDB" id="A0AAN0IJC6"/>
<evidence type="ECO:0000256" key="5">
    <source>
        <dbReference type="PROSITE-ProRule" id="PRU00104"/>
    </source>
</evidence>
<dbReference type="SUPFAM" id="SSF56204">
    <property type="entry name" value="Hect, E3 ligase catalytic domain"/>
    <property type="match status" value="1"/>
</dbReference>
<keyword evidence="3" id="KW-0808">Transferase</keyword>
<feature type="active site" description="Glycyl thioester intermediate" evidence="5">
    <location>
        <position position="133"/>
    </location>
</feature>
<dbReference type="GeneID" id="100634341"/>
<dbReference type="InterPro" id="IPR000569">
    <property type="entry name" value="HECT_dom"/>
</dbReference>
<protein>
    <recommendedName>
        <fullName evidence="2">HECT-type E3 ubiquitin transferase</fullName>
        <ecNumber evidence="2">2.3.2.26</ecNumber>
    </recommendedName>
</protein>
<reference evidence="8" key="1">
    <citation type="journal article" date="2010" name="Nature">
        <title>The Amphimedon queenslandica genome and the evolution of animal complexity.</title>
        <authorList>
            <person name="Srivastava M."/>
            <person name="Simakov O."/>
            <person name="Chapman J."/>
            <person name="Fahey B."/>
            <person name="Gauthier M.E."/>
            <person name="Mitros T."/>
            <person name="Richards G.S."/>
            <person name="Conaco C."/>
            <person name="Dacre M."/>
            <person name="Hellsten U."/>
            <person name="Larroux C."/>
            <person name="Putnam N.H."/>
            <person name="Stanke M."/>
            <person name="Adamska M."/>
            <person name="Darling A."/>
            <person name="Degnan S.M."/>
            <person name="Oakley T.H."/>
            <person name="Plachetzki D.C."/>
            <person name="Zhai Y."/>
            <person name="Adamski M."/>
            <person name="Calcino A."/>
            <person name="Cummins S.F."/>
            <person name="Goodstein D.M."/>
            <person name="Harris C."/>
            <person name="Jackson D.J."/>
            <person name="Leys S.P."/>
            <person name="Shu S."/>
            <person name="Woodcroft B.J."/>
            <person name="Vervoort M."/>
            <person name="Kosik K.S."/>
            <person name="Manning G."/>
            <person name="Degnan B.M."/>
            <person name="Rokhsar D.S."/>
        </authorList>
    </citation>
    <scope>NUCLEOTIDE SEQUENCE [LARGE SCALE GENOMIC DNA]</scope>
</reference>
<keyword evidence="8" id="KW-1185">Reference proteome</keyword>
<dbReference type="PANTHER" id="PTHR45700">
    <property type="entry name" value="UBIQUITIN-PROTEIN LIGASE E3C"/>
    <property type="match status" value="1"/>
</dbReference>
<dbReference type="GO" id="GO:0061630">
    <property type="term" value="F:ubiquitin protein ligase activity"/>
    <property type="evidence" value="ECO:0007669"/>
    <property type="project" value="UniProtKB-EC"/>
</dbReference>
<name>A0AAN0IJC6_AMPQE</name>
<comment type="catalytic activity">
    <reaction evidence="1">
        <text>S-ubiquitinyl-[E2 ubiquitin-conjugating enzyme]-L-cysteine + [acceptor protein]-L-lysine = [E2 ubiquitin-conjugating enzyme]-L-cysteine + N(6)-ubiquitinyl-[acceptor protein]-L-lysine.</text>
        <dbReference type="EC" id="2.3.2.26"/>
    </reaction>
</comment>
<dbReference type="InterPro" id="IPR044611">
    <property type="entry name" value="E3A/B/C-like"/>
</dbReference>
<dbReference type="Gene3D" id="3.30.2160.10">
    <property type="entry name" value="Hect, E3 ligase catalytic domain"/>
    <property type="match status" value="1"/>
</dbReference>
<accession>A0AAN0IJC6</accession>
<keyword evidence="4 5" id="KW-0833">Ubl conjugation pathway</keyword>
<evidence type="ECO:0000313" key="7">
    <source>
        <dbReference type="EnsemblMetazoa" id="XP_003391899.1"/>
    </source>
</evidence>
<reference evidence="7" key="2">
    <citation type="submission" date="2024-06" db="UniProtKB">
        <authorList>
            <consortium name="EnsemblMetazoa"/>
        </authorList>
    </citation>
    <scope>IDENTIFICATION</scope>
</reference>
<dbReference type="InterPro" id="IPR035983">
    <property type="entry name" value="Hect_E3_ubiquitin_ligase"/>
</dbReference>
<evidence type="ECO:0000256" key="1">
    <source>
        <dbReference type="ARBA" id="ARBA00000885"/>
    </source>
</evidence>
<dbReference type="Gene3D" id="3.90.1750.10">
    <property type="entry name" value="Hect, E3 ligase catalytic domains"/>
    <property type="match status" value="1"/>
</dbReference>
<dbReference type="Proteomes" id="UP000007879">
    <property type="component" value="Unassembled WGS sequence"/>
</dbReference>
<dbReference type="KEGG" id="aqu:100634341"/>
<dbReference type="RefSeq" id="XP_003391899.1">
    <property type="nucleotide sequence ID" value="XM_003391851.3"/>
</dbReference>
<dbReference type="Pfam" id="PF00632">
    <property type="entry name" value="HECT"/>
    <property type="match status" value="1"/>
</dbReference>
<evidence type="ECO:0000256" key="2">
    <source>
        <dbReference type="ARBA" id="ARBA00012485"/>
    </source>
</evidence>